<dbReference type="EMBL" id="ACZL01000032">
    <property type="protein sequence ID" value="EHI54921.1"/>
    <property type="molecule type" value="Genomic_DNA"/>
</dbReference>
<dbReference type="PATRIC" id="fig|679200.3.peg.2044"/>
<dbReference type="InterPro" id="IPR035906">
    <property type="entry name" value="MetI-like_sf"/>
</dbReference>
<feature type="transmembrane region" description="Helical" evidence="5">
    <location>
        <begin position="100"/>
        <end position="119"/>
    </location>
</feature>
<dbReference type="InterPro" id="IPR052730">
    <property type="entry name" value="Sugar_ABC_transporter"/>
</dbReference>
<evidence type="ECO:0000256" key="4">
    <source>
        <dbReference type="ARBA" id="ARBA00023136"/>
    </source>
</evidence>
<evidence type="ECO:0000256" key="2">
    <source>
        <dbReference type="ARBA" id="ARBA00022692"/>
    </source>
</evidence>
<dbReference type="AlphaFoldDB" id="G5GK43"/>
<reference evidence="7 8" key="1">
    <citation type="submission" date="2011-08" db="EMBL/GenBank/DDBJ databases">
        <title>The Genome Sequence of Johnsonella ignava ATCC 51276.</title>
        <authorList>
            <consortium name="The Broad Institute Genome Sequencing Platform"/>
            <person name="Earl A."/>
            <person name="Ward D."/>
            <person name="Feldgarden M."/>
            <person name="Gevers D."/>
            <person name="Izard J."/>
            <person name="Blanton J.M."/>
            <person name="Baranova O.V."/>
            <person name="Dewhirst F.E."/>
            <person name="Young S.K."/>
            <person name="Zeng Q."/>
            <person name="Gargeya S."/>
            <person name="Fitzgerald M."/>
            <person name="Haas B."/>
            <person name="Abouelleil A."/>
            <person name="Alvarado L."/>
            <person name="Arachchi H.M."/>
            <person name="Berlin A."/>
            <person name="Brown A."/>
            <person name="Chapman S.B."/>
            <person name="Chen Z."/>
            <person name="Dunbar C."/>
            <person name="Freedman E."/>
            <person name="Gearin G."/>
            <person name="Gellesch M."/>
            <person name="Goldberg J."/>
            <person name="Griggs A."/>
            <person name="Gujja S."/>
            <person name="Heiman D."/>
            <person name="Howarth C."/>
            <person name="Larson L."/>
            <person name="Lui A."/>
            <person name="MacDonald P.J.P."/>
            <person name="Montmayeur A."/>
            <person name="Murphy C."/>
            <person name="Neiman D."/>
            <person name="Pearson M."/>
            <person name="Priest M."/>
            <person name="Roberts A."/>
            <person name="Saif S."/>
            <person name="Shea T."/>
            <person name="Shenoy N."/>
            <person name="Sisk P."/>
            <person name="Stolte C."/>
            <person name="Sykes S."/>
            <person name="Wortman J."/>
            <person name="Nusbaum C."/>
            <person name="Birren B."/>
        </authorList>
    </citation>
    <scope>NUCLEOTIDE SEQUENCE [LARGE SCALE GENOMIC DNA]</scope>
    <source>
        <strain evidence="7 8">ATCC 51276</strain>
    </source>
</reference>
<evidence type="ECO:0000256" key="3">
    <source>
        <dbReference type="ARBA" id="ARBA00022989"/>
    </source>
</evidence>
<proteinExistence type="inferred from homology"/>
<keyword evidence="3 5" id="KW-1133">Transmembrane helix</keyword>
<dbReference type="STRING" id="679200.HMPREF9333_01934"/>
<dbReference type="PROSITE" id="PS50928">
    <property type="entry name" value="ABC_TM1"/>
    <property type="match status" value="1"/>
</dbReference>
<dbReference type="CDD" id="cd06261">
    <property type="entry name" value="TM_PBP2"/>
    <property type="match status" value="1"/>
</dbReference>
<keyword evidence="4 5" id="KW-0472">Membrane</keyword>
<evidence type="ECO:0000259" key="6">
    <source>
        <dbReference type="PROSITE" id="PS50928"/>
    </source>
</evidence>
<evidence type="ECO:0000256" key="1">
    <source>
        <dbReference type="ARBA" id="ARBA00004141"/>
    </source>
</evidence>
<dbReference type="PANTHER" id="PTHR43759:SF1">
    <property type="entry name" value="GLUCOSE IMPORT SYSTEM PERMEASE PROTEIN GLCT"/>
    <property type="match status" value="1"/>
</dbReference>
<feature type="transmembrane region" description="Helical" evidence="5">
    <location>
        <begin position="139"/>
        <end position="157"/>
    </location>
</feature>
<dbReference type="RefSeq" id="WP_005541752.1">
    <property type="nucleotide sequence ID" value="NZ_JH378837.1"/>
</dbReference>
<sequence>MKNKIIPYLLLIPQFILSGLFIAGLINAIMISLGIMPSLGLNKLTFDYYIKAFLRKDLFDSLTFSFYTALVSALISTVLGVFICYFMINTKRGISWIVELPIITPHVVTALFIISIFSQNGFIARLLFMFNLIKDQQEFPVIVYNSGGIGIILGYIWKEVPFVIYFTASIMSNINEKLGDAAANLGAGAGRIFFEITLPLCKNTIISAFLIIFVFSLGAYELPFLLGATKPKALPVQAYEQYLHPDLRNRPYAMALNGIIIAAAMLSAVFYYFVLKSDIDKKLKNKNLNTCII</sequence>
<dbReference type="GO" id="GO:0055085">
    <property type="term" value="P:transmembrane transport"/>
    <property type="evidence" value="ECO:0007669"/>
    <property type="project" value="InterPro"/>
</dbReference>
<dbReference type="HOGENOM" id="CLU_016047_18_4_9"/>
<comment type="similarity">
    <text evidence="5">Belongs to the binding-protein-dependent transport system permease family.</text>
</comment>
<dbReference type="SUPFAM" id="SSF161098">
    <property type="entry name" value="MetI-like"/>
    <property type="match status" value="1"/>
</dbReference>
<comment type="caution">
    <text evidence="7">The sequence shown here is derived from an EMBL/GenBank/DDBJ whole genome shotgun (WGS) entry which is preliminary data.</text>
</comment>
<feature type="transmembrane region" description="Helical" evidence="5">
    <location>
        <begin position="200"/>
        <end position="220"/>
    </location>
</feature>
<dbReference type="Pfam" id="PF00528">
    <property type="entry name" value="BPD_transp_1"/>
    <property type="match status" value="1"/>
</dbReference>
<dbReference type="Proteomes" id="UP000003011">
    <property type="component" value="Unassembled WGS sequence"/>
</dbReference>
<feature type="transmembrane region" description="Helical" evidence="5">
    <location>
        <begin position="252"/>
        <end position="274"/>
    </location>
</feature>
<keyword evidence="5" id="KW-0813">Transport</keyword>
<keyword evidence="2 5" id="KW-0812">Transmembrane</keyword>
<accession>G5GK43</accession>
<dbReference type="OrthoDB" id="9785836at2"/>
<evidence type="ECO:0000313" key="8">
    <source>
        <dbReference type="Proteomes" id="UP000003011"/>
    </source>
</evidence>
<dbReference type="InterPro" id="IPR000515">
    <property type="entry name" value="MetI-like"/>
</dbReference>
<dbReference type="GO" id="GO:0005886">
    <property type="term" value="C:plasma membrane"/>
    <property type="evidence" value="ECO:0007669"/>
    <property type="project" value="UniProtKB-SubCell"/>
</dbReference>
<name>G5GK43_9FIRM</name>
<dbReference type="eggNOG" id="COG1176">
    <property type="taxonomic scope" value="Bacteria"/>
</dbReference>
<keyword evidence="8" id="KW-1185">Reference proteome</keyword>
<dbReference type="Gene3D" id="1.10.3720.10">
    <property type="entry name" value="MetI-like"/>
    <property type="match status" value="1"/>
</dbReference>
<feature type="domain" description="ABC transmembrane type-1" evidence="6">
    <location>
        <begin position="62"/>
        <end position="271"/>
    </location>
</feature>
<evidence type="ECO:0000256" key="5">
    <source>
        <dbReference type="RuleBase" id="RU363032"/>
    </source>
</evidence>
<comment type="subcellular location">
    <subcellularLocation>
        <location evidence="5">Cell membrane</location>
        <topology evidence="5">Multi-pass membrane protein</topology>
    </subcellularLocation>
    <subcellularLocation>
        <location evidence="1">Membrane</location>
        <topology evidence="1">Multi-pass membrane protein</topology>
    </subcellularLocation>
</comment>
<feature type="transmembrane region" description="Helical" evidence="5">
    <location>
        <begin position="64"/>
        <end position="88"/>
    </location>
</feature>
<protein>
    <recommendedName>
        <fullName evidence="6">ABC transmembrane type-1 domain-containing protein</fullName>
    </recommendedName>
</protein>
<organism evidence="7 8">
    <name type="scientific">Johnsonella ignava ATCC 51276</name>
    <dbReference type="NCBI Taxonomy" id="679200"/>
    <lineage>
        <taxon>Bacteria</taxon>
        <taxon>Bacillati</taxon>
        <taxon>Bacillota</taxon>
        <taxon>Clostridia</taxon>
        <taxon>Lachnospirales</taxon>
        <taxon>Lachnospiraceae</taxon>
        <taxon>Johnsonella</taxon>
    </lineage>
</organism>
<evidence type="ECO:0000313" key="7">
    <source>
        <dbReference type="EMBL" id="EHI54921.1"/>
    </source>
</evidence>
<gene>
    <name evidence="7" type="ORF">HMPREF9333_01934</name>
</gene>
<dbReference type="PANTHER" id="PTHR43759">
    <property type="entry name" value="TREHALOSE TRANSPORT SYSTEM PERMEASE PROTEIN SUGA"/>
    <property type="match status" value="1"/>
</dbReference>
<feature type="transmembrane region" description="Helical" evidence="5">
    <location>
        <begin position="12"/>
        <end position="36"/>
    </location>
</feature>